<dbReference type="PANTHER" id="PTHR43537">
    <property type="entry name" value="TRANSCRIPTIONAL REGULATOR, GNTR FAMILY"/>
    <property type="match status" value="1"/>
</dbReference>
<dbReference type="GO" id="GO:0003700">
    <property type="term" value="F:DNA-binding transcription factor activity"/>
    <property type="evidence" value="ECO:0007669"/>
    <property type="project" value="InterPro"/>
</dbReference>
<evidence type="ECO:0000256" key="2">
    <source>
        <dbReference type="ARBA" id="ARBA00023125"/>
    </source>
</evidence>
<dbReference type="RefSeq" id="WP_114441501.1">
    <property type="nucleotide sequence ID" value="NZ_QOZG01000006.1"/>
</dbReference>
<keyword evidence="3" id="KW-0804">Transcription</keyword>
<name>A0A368K4M3_9HYPH</name>
<dbReference type="Proteomes" id="UP000253420">
    <property type="component" value="Unassembled WGS sequence"/>
</dbReference>
<dbReference type="AlphaFoldDB" id="A0A368K4M3"/>
<evidence type="ECO:0000313" key="6">
    <source>
        <dbReference type="EMBL" id="RCS22960.1"/>
    </source>
</evidence>
<keyword evidence="2" id="KW-0238">DNA-binding</keyword>
<dbReference type="PROSITE" id="PS50949">
    <property type="entry name" value="HTH_GNTR"/>
    <property type="match status" value="1"/>
</dbReference>
<dbReference type="CDD" id="cd07377">
    <property type="entry name" value="WHTH_GntR"/>
    <property type="match status" value="1"/>
</dbReference>
<dbReference type="PANTHER" id="PTHR43537:SF5">
    <property type="entry name" value="UXU OPERON TRANSCRIPTIONAL REGULATOR"/>
    <property type="match status" value="1"/>
</dbReference>
<evidence type="ECO:0000259" key="5">
    <source>
        <dbReference type="PROSITE" id="PS50949"/>
    </source>
</evidence>
<protein>
    <submittedName>
        <fullName evidence="6">FadR family transcriptional regulator</fullName>
    </submittedName>
</protein>
<dbReference type="Pfam" id="PF00392">
    <property type="entry name" value="GntR"/>
    <property type="match status" value="1"/>
</dbReference>
<dbReference type="SUPFAM" id="SSF48008">
    <property type="entry name" value="GntR ligand-binding domain-like"/>
    <property type="match status" value="1"/>
</dbReference>
<feature type="domain" description="HTH gntR-type" evidence="5">
    <location>
        <begin position="11"/>
        <end position="79"/>
    </location>
</feature>
<proteinExistence type="predicted"/>
<dbReference type="Pfam" id="PF07729">
    <property type="entry name" value="FCD"/>
    <property type="match status" value="1"/>
</dbReference>
<dbReference type="InterPro" id="IPR036388">
    <property type="entry name" value="WH-like_DNA-bd_sf"/>
</dbReference>
<organism evidence="6 7">
    <name type="scientific">Phyllobacterium salinisoli</name>
    <dbReference type="NCBI Taxonomy" id="1899321"/>
    <lineage>
        <taxon>Bacteria</taxon>
        <taxon>Pseudomonadati</taxon>
        <taxon>Pseudomonadota</taxon>
        <taxon>Alphaproteobacteria</taxon>
        <taxon>Hyphomicrobiales</taxon>
        <taxon>Phyllobacteriaceae</taxon>
        <taxon>Phyllobacterium</taxon>
    </lineage>
</organism>
<keyword evidence="1" id="KW-0805">Transcription regulation</keyword>
<dbReference type="InterPro" id="IPR036390">
    <property type="entry name" value="WH_DNA-bd_sf"/>
</dbReference>
<dbReference type="Gene3D" id="1.20.120.530">
    <property type="entry name" value="GntR ligand-binding domain-like"/>
    <property type="match status" value="1"/>
</dbReference>
<dbReference type="EMBL" id="QOZG01000006">
    <property type="protein sequence ID" value="RCS22960.1"/>
    <property type="molecule type" value="Genomic_DNA"/>
</dbReference>
<keyword evidence="7" id="KW-1185">Reference proteome</keyword>
<dbReference type="InterPro" id="IPR008920">
    <property type="entry name" value="TF_FadR/GntR_C"/>
</dbReference>
<reference evidence="6 7" key="1">
    <citation type="submission" date="2018-07" db="EMBL/GenBank/DDBJ databases">
        <title>The draft genome of Phyllobacterium salinisoli.</title>
        <authorList>
            <person name="Liu L."/>
            <person name="Li L."/>
            <person name="Zhang X."/>
            <person name="Liang L."/>
        </authorList>
    </citation>
    <scope>NUCLEOTIDE SEQUENCE [LARGE SCALE GENOMIC DNA]</scope>
    <source>
        <strain evidence="6 7">LLAN61</strain>
    </source>
</reference>
<dbReference type="OrthoDB" id="9812645at2"/>
<dbReference type="SUPFAM" id="SSF46785">
    <property type="entry name" value="Winged helix' DNA-binding domain"/>
    <property type="match status" value="1"/>
</dbReference>
<accession>A0A368K4M3</accession>
<evidence type="ECO:0000313" key="7">
    <source>
        <dbReference type="Proteomes" id="UP000253420"/>
    </source>
</evidence>
<feature type="region of interest" description="Disordered" evidence="4">
    <location>
        <begin position="224"/>
        <end position="244"/>
    </location>
</feature>
<dbReference type="PRINTS" id="PR00035">
    <property type="entry name" value="HTHGNTR"/>
</dbReference>
<dbReference type="SMART" id="SM00895">
    <property type="entry name" value="FCD"/>
    <property type="match status" value="1"/>
</dbReference>
<dbReference type="InterPro" id="IPR000524">
    <property type="entry name" value="Tscrpt_reg_HTH_GntR"/>
</dbReference>
<dbReference type="InterPro" id="IPR011711">
    <property type="entry name" value="GntR_C"/>
</dbReference>
<comment type="caution">
    <text evidence="6">The sequence shown here is derived from an EMBL/GenBank/DDBJ whole genome shotgun (WGS) entry which is preliminary data.</text>
</comment>
<dbReference type="SMART" id="SM00345">
    <property type="entry name" value="HTH_GNTR"/>
    <property type="match status" value="1"/>
</dbReference>
<feature type="compositionally biased region" description="Basic and acidic residues" evidence="4">
    <location>
        <begin position="227"/>
        <end position="244"/>
    </location>
</feature>
<sequence>MNEHTGAGEPRRLYQQIADRIRHLIRDGRFPAGSRLPAERELAQQLGVSRPSLREALIALEIAGNVEIRMGSGIYVTLEPETRAALQGISIGESPLEIMQARQVIEGSLVGLACARMTGDARAQLRATLDAMRANIGADRKAMELDRQFHLVIAEQAGNSVLTRVVRDLFDERHSPLTSQIRSRFENSDTWVSALAEHEMVYAALEARDPLLAQAAMTTHLERSKRRWMDNEPRNEDLEVRSDA</sequence>
<dbReference type="Gene3D" id="1.10.10.10">
    <property type="entry name" value="Winged helix-like DNA-binding domain superfamily/Winged helix DNA-binding domain"/>
    <property type="match status" value="1"/>
</dbReference>
<evidence type="ECO:0000256" key="1">
    <source>
        <dbReference type="ARBA" id="ARBA00023015"/>
    </source>
</evidence>
<dbReference type="GO" id="GO:0003677">
    <property type="term" value="F:DNA binding"/>
    <property type="evidence" value="ECO:0007669"/>
    <property type="project" value="UniProtKB-KW"/>
</dbReference>
<evidence type="ECO:0000256" key="4">
    <source>
        <dbReference type="SAM" id="MobiDB-lite"/>
    </source>
</evidence>
<evidence type="ECO:0000256" key="3">
    <source>
        <dbReference type="ARBA" id="ARBA00023163"/>
    </source>
</evidence>
<gene>
    <name evidence="6" type="ORF">DUT91_15900</name>
</gene>